<dbReference type="EMBL" id="VEPZ02000618">
    <property type="protein sequence ID" value="KAE8721532.1"/>
    <property type="molecule type" value="Genomic_DNA"/>
</dbReference>
<evidence type="ECO:0000313" key="8">
    <source>
        <dbReference type="EMBL" id="KAE8721532.1"/>
    </source>
</evidence>
<evidence type="ECO:0000256" key="3">
    <source>
        <dbReference type="ARBA" id="ARBA00022723"/>
    </source>
</evidence>
<dbReference type="SMART" id="SM00184">
    <property type="entry name" value="RING"/>
    <property type="match status" value="1"/>
</dbReference>
<name>A0A6A3C2V9_HIBSY</name>
<dbReference type="SUPFAM" id="SSF57850">
    <property type="entry name" value="RING/U-box"/>
    <property type="match status" value="1"/>
</dbReference>
<keyword evidence="3" id="KW-0479">Metal-binding</keyword>
<dbReference type="GO" id="GO:0016567">
    <property type="term" value="P:protein ubiquitination"/>
    <property type="evidence" value="ECO:0007669"/>
    <property type="project" value="TreeGrafter"/>
</dbReference>
<comment type="caution">
    <text evidence="8">The sequence shown here is derived from an EMBL/GenBank/DDBJ whole genome shotgun (WGS) entry which is preliminary data.</text>
</comment>
<keyword evidence="9" id="KW-1185">Reference proteome</keyword>
<feature type="domain" description="RING-type" evidence="7">
    <location>
        <begin position="175"/>
        <end position="214"/>
    </location>
</feature>
<evidence type="ECO:0000256" key="6">
    <source>
        <dbReference type="PROSITE-ProRule" id="PRU00175"/>
    </source>
</evidence>
<reference evidence="8" key="1">
    <citation type="submission" date="2019-09" db="EMBL/GenBank/DDBJ databases">
        <title>Draft genome information of white flower Hibiscus syriacus.</title>
        <authorList>
            <person name="Kim Y.-M."/>
        </authorList>
    </citation>
    <scope>NUCLEOTIDE SEQUENCE [LARGE SCALE GENOMIC DNA]</scope>
    <source>
        <strain evidence="8">YM2019G1</strain>
    </source>
</reference>
<evidence type="ECO:0000256" key="1">
    <source>
        <dbReference type="ARBA" id="ARBA00000900"/>
    </source>
</evidence>
<sequence>MQTNPDSWYADDRTSNWYFFDISTGDLTQDPIPQDYEEEAHNPHLCGRFRYCHALIERRNDLDRGKICDMFYRNLFEESVKFAPWEHGISEEFKDNRRSDILNYIDRTLRAERNVNVDKFLITVKFGVFVTNLDLNHDYYSAEGDIDEEIEFVPASKSSIDGLEIVLDSGFEFECAVCLEKGKKEAKRMPCGHAFHDRCIEKWLEKSCMCPVCRYILPCDS</sequence>
<dbReference type="AlphaFoldDB" id="A0A6A3C2V9"/>
<evidence type="ECO:0000256" key="5">
    <source>
        <dbReference type="ARBA" id="ARBA00022833"/>
    </source>
</evidence>
<evidence type="ECO:0000259" key="7">
    <source>
        <dbReference type="PROSITE" id="PS50089"/>
    </source>
</evidence>
<gene>
    <name evidence="8" type="ORF">F3Y22_tig00015529pilonHSYRG00008</name>
</gene>
<keyword evidence="5" id="KW-0862">Zinc</keyword>
<dbReference type="InterPro" id="IPR013083">
    <property type="entry name" value="Znf_RING/FYVE/PHD"/>
</dbReference>
<dbReference type="Proteomes" id="UP000436088">
    <property type="component" value="Unassembled WGS sequence"/>
</dbReference>
<dbReference type="Pfam" id="PF13639">
    <property type="entry name" value="zf-RING_2"/>
    <property type="match status" value="1"/>
</dbReference>
<keyword evidence="4 6" id="KW-0863">Zinc-finger</keyword>
<dbReference type="PANTHER" id="PTHR15710">
    <property type="entry name" value="E3 UBIQUITIN-PROTEIN LIGASE PRAJA"/>
    <property type="match status" value="1"/>
</dbReference>
<dbReference type="Gene3D" id="3.30.40.10">
    <property type="entry name" value="Zinc/RING finger domain, C3HC4 (zinc finger)"/>
    <property type="match status" value="1"/>
</dbReference>
<dbReference type="GO" id="GO:0005737">
    <property type="term" value="C:cytoplasm"/>
    <property type="evidence" value="ECO:0007669"/>
    <property type="project" value="TreeGrafter"/>
</dbReference>
<evidence type="ECO:0000256" key="2">
    <source>
        <dbReference type="ARBA" id="ARBA00012483"/>
    </source>
</evidence>
<comment type="catalytic activity">
    <reaction evidence="1">
        <text>S-ubiquitinyl-[E2 ubiquitin-conjugating enzyme]-L-cysteine + [acceptor protein]-L-lysine = [E2 ubiquitin-conjugating enzyme]-L-cysteine + N(6)-ubiquitinyl-[acceptor protein]-L-lysine.</text>
        <dbReference type="EC" id="2.3.2.27"/>
    </reaction>
</comment>
<proteinExistence type="predicted"/>
<dbReference type="PANTHER" id="PTHR15710:SF196">
    <property type="entry name" value="F6A14.12 PROTEIN-RELATED"/>
    <property type="match status" value="1"/>
</dbReference>
<dbReference type="InterPro" id="IPR001841">
    <property type="entry name" value="Znf_RING"/>
</dbReference>
<dbReference type="GO" id="GO:0008270">
    <property type="term" value="F:zinc ion binding"/>
    <property type="evidence" value="ECO:0007669"/>
    <property type="project" value="UniProtKB-KW"/>
</dbReference>
<dbReference type="GO" id="GO:0061630">
    <property type="term" value="F:ubiquitin protein ligase activity"/>
    <property type="evidence" value="ECO:0007669"/>
    <property type="project" value="UniProtKB-EC"/>
</dbReference>
<protein>
    <recommendedName>
        <fullName evidence="2">RING-type E3 ubiquitin transferase</fullName>
        <ecNumber evidence="2">2.3.2.27</ecNumber>
    </recommendedName>
</protein>
<evidence type="ECO:0000313" key="9">
    <source>
        <dbReference type="Proteomes" id="UP000436088"/>
    </source>
</evidence>
<dbReference type="EC" id="2.3.2.27" evidence="2"/>
<organism evidence="8 9">
    <name type="scientific">Hibiscus syriacus</name>
    <name type="common">Rose of Sharon</name>
    <dbReference type="NCBI Taxonomy" id="106335"/>
    <lineage>
        <taxon>Eukaryota</taxon>
        <taxon>Viridiplantae</taxon>
        <taxon>Streptophyta</taxon>
        <taxon>Embryophyta</taxon>
        <taxon>Tracheophyta</taxon>
        <taxon>Spermatophyta</taxon>
        <taxon>Magnoliopsida</taxon>
        <taxon>eudicotyledons</taxon>
        <taxon>Gunneridae</taxon>
        <taxon>Pentapetalae</taxon>
        <taxon>rosids</taxon>
        <taxon>malvids</taxon>
        <taxon>Malvales</taxon>
        <taxon>Malvaceae</taxon>
        <taxon>Malvoideae</taxon>
        <taxon>Hibiscus</taxon>
    </lineage>
</organism>
<dbReference type="PROSITE" id="PS50089">
    <property type="entry name" value="ZF_RING_2"/>
    <property type="match status" value="1"/>
</dbReference>
<evidence type="ECO:0000256" key="4">
    <source>
        <dbReference type="ARBA" id="ARBA00022771"/>
    </source>
</evidence>
<accession>A0A6A3C2V9</accession>